<reference evidence="2 3" key="1">
    <citation type="submission" date="2023-09" db="EMBL/GenBank/DDBJ databases">
        <title>Thioclava shenzhenensis sp. nov., a multidrug resistant bacteria-antagonizing species isolated from coastal seawater.</title>
        <authorList>
            <person name="Long M."/>
        </authorList>
    </citation>
    <scope>NUCLEOTIDE SEQUENCE [LARGE SCALE GENOMIC DNA]</scope>
    <source>
        <strain evidence="2 3">FTW29</strain>
    </source>
</reference>
<dbReference type="InterPro" id="IPR017560">
    <property type="entry name" value="Cyt_c_biogenesis_CcmI"/>
</dbReference>
<organism evidence="2 3">
    <name type="scientific">Thioclava litoralis</name>
    <dbReference type="NCBI Taxonomy" id="3076557"/>
    <lineage>
        <taxon>Bacteria</taxon>
        <taxon>Pseudomonadati</taxon>
        <taxon>Pseudomonadota</taxon>
        <taxon>Alphaproteobacteria</taxon>
        <taxon>Rhodobacterales</taxon>
        <taxon>Paracoccaceae</taxon>
        <taxon>Thioclava</taxon>
    </lineage>
</organism>
<keyword evidence="1" id="KW-0201">Cytochrome c-type biogenesis</keyword>
<dbReference type="SUPFAM" id="SSF48452">
    <property type="entry name" value="TPR-like"/>
    <property type="match status" value="1"/>
</dbReference>
<sequence length="508" mass="54914">MLFWILIAVILVLVALIFLLPLWRQRDEADESDTTERHDMQVYRDQLAEVDRDLARGILSPDEAERARIEISRKLLEADRAARAASAPPRAPKAARLAISVVILACLGGAAGLYLDLGADGYADQPINARLALADQSYLGRPHQDQAEADFAKKYRKPQVDAQFSALMDRLRDAVAARPNDPAGLRLLARNEINVGNLHAGVAAQEKLIAVLGDKATAEDAASLGEYRVIAAGGLVTPEAEAAFGKAVTLDKSNGRARYYIGLMMAQNGRPDRTFRIWDALLRDSTRQDDWVQPVLDNMPTVAWLAGQPDYQPPELGTLGPSLADLIAAEKLPQDQRASALSDKVNALQTQLANRGGSAEDWATLLAGLRLLDQSEQVTAILSEARGVFAKAPEALTLLDQAAEGKWPFDVAAAGQKGPSAEDVRNAQDMTPEDRQKMIQGMVDGLVERLETEGGDASEWDRGLRALMTLNQTDRAADLYAKAQTALADDPAALAHITATAKQIGLAQ</sequence>
<dbReference type="Proteomes" id="UP001623290">
    <property type="component" value="Chromosome"/>
</dbReference>
<evidence type="ECO:0000313" key="3">
    <source>
        <dbReference type="Proteomes" id="UP001623290"/>
    </source>
</evidence>
<evidence type="ECO:0000313" key="2">
    <source>
        <dbReference type="EMBL" id="WRY33131.1"/>
    </source>
</evidence>
<accession>A0ABZ1DY12</accession>
<evidence type="ECO:0000256" key="1">
    <source>
        <dbReference type="ARBA" id="ARBA00022748"/>
    </source>
</evidence>
<dbReference type="InterPro" id="IPR011990">
    <property type="entry name" value="TPR-like_helical_dom_sf"/>
</dbReference>
<dbReference type="RefSeq" id="WP_406720522.1">
    <property type="nucleotide sequence ID" value="NZ_CP135443.1"/>
</dbReference>
<proteinExistence type="predicted"/>
<protein>
    <submittedName>
        <fullName evidence="2">C-type cytochrome biogenesis protein CcmI</fullName>
    </submittedName>
</protein>
<dbReference type="NCBIfam" id="TIGR03142">
    <property type="entry name" value="cytochro_ccmI"/>
    <property type="match status" value="1"/>
</dbReference>
<name>A0ABZ1DY12_9RHOB</name>
<gene>
    <name evidence="2" type="primary">ccmI</name>
    <name evidence="2" type="ORF">RPE78_10555</name>
</gene>
<dbReference type="Gene3D" id="1.25.40.10">
    <property type="entry name" value="Tetratricopeptide repeat domain"/>
    <property type="match status" value="1"/>
</dbReference>
<dbReference type="EMBL" id="CP135443">
    <property type="protein sequence ID" value="WRY33131.1"/>
    <property type="molecule type" value="Genomic_DNA"/>
</dbReference>
<keyword evidence="3" id="KW-1185">Reference proteome</keyword>